<protein>
    <submittedName>
        <fullName evidence="1">Uncharacterized protein</fullName>
    </submittedName>
</protein>
<sequence length="108" mass="11691">MTDHLIPITLAEQGRRNRCVPEAMARCIAHRSLIRKRGAGGTPDQNETILRVHPEDLLRDGFTHAELARYWTRAKELVGETVTSLPEVAALAAFIGFVGCIAASVGGA</sequence>
<dbReference type="AlphaFoldDB" id="A0AAW5QRX4"/>
<name>A0AAW5QRX4_9HYPH</name>
<keyword evidence="2" id="KW-1185">Reference proteome</keyword>
<dbReference type="RefSeq" id="WP_261614187.1">
    <property type="nucleotide sequence ID" value="NZ_JALIDZ010000001.1"/>
</dbReference>
<dbReference type="Proteomes" id="UP001320898">
    <property type="component" value="Unassembled WGS sequence"/>
</dbReference>
<comment type="caution">
    <text evidence="1">The sequence shown here is derived from an EMBL/GenBank/DDBJ whole genome shotgun (WGS) entry which is preliminary data.</text>
</comment>
<organism evidence="1 2">
    <name type="scientific">Microbaculum marinisediminis</name>
    <dbReference type="NCBI Taxonomy" id="2931392"/>
    <lineage>
        <taxon>Bacteria</taxon>
        <taxon>Pseudomonadati</taxon>
        <taxon>Pseudomonadota</taxon>
        <taxon>Alphaproteobacteria</taxon>
        <taxon>Hyphomicrobiales</taxon>
        <taxon>Tepidamorphaceae</taxon>
        <taxon>Microbaculum</taxon>
    </lineage>
</organism>
<proteinExistence type="predicted"/>
<gene>
    <name evidence="1" type="ORF">MUB46_02000</name>
</gene>
<evidence type="ECO:0000313" key="1">
    <source>
        <dbReference type="EMBL" id="MCT8970622.1"/>
    </source>
</evidence>
<accession>A0AAW5QRX4</accession>
<evidence type="ECO:0000313" key="2">
    <source>
        <dbReference type="Proteomes" id="UP001320898"/>
    </source>
</evidence>
<reference evidence="1 2" key="1">
    <citation type="submission" date="2022-04" db="EMBL/GenBank/DDBJ databases">
        <authorList>
            <person name="Ye Y.-Q."/>
            <person name="Du Z.-J."/>
        </authorList>
    </citation>
    <scope>NUCLEOTIDE SEQUENCE [LARGE SCALE GENOMIC DNA]</scope>
    <source>
        <strain evidence="1 2">A6E488</strain>
    </source>
</reference>
<dbReference type="EMBL" id="JALIDZ010000001">
    <property type="protein sequence ID" value="MCT8970622.1"/>
    <property type="molecule type" value="Genomic_DNA"/>
</dbReference>